<dbReference type="InterPro" id="IPR002489">
    <property type="entry name" value="Glu_synth_asu_C"/>
</dbReference>
<dbReference type="Gene3D" id="3.20.20.70">
    <property type="entry name" value="Aldolase class I"/>
    <property type="match status" value="2"/>
</dbReference>
<gene>
    <name evidence="20" type="ORF">H0E87_027285</name>
</gene>
<dbReference type="Pfam" id="PF01493">
    <property type="entry name" value="GXGXG"/>
    <property type="match status" value="1"/>
</dbReference>
<dbReference type="EC" id="1.4.7.1" evidence="18"/>
<dbReference type="FunFam" id="2.160.20.60:FF:000003">
    <property type="entry name" value="Ferredoxin-dependent glutamate synthase, chloroplastic"/>
    <property type="match status" value="1"/>
</dbReference>
<evidence type="ECO:0000256" key="14">
    <source>
        <dbReference type="ARBA" id="ARBA00023014"/>
    </source>
</evidence>
<dbReference type="PANTHER" id="PTHR11938:SF133">
    <property type="entry name" value="GLUTAMATE SYNTHASE (NADH)"/>
    <property type="match status" value="1"/>
</dbReference>
<keyword evidence="12" id="KW-0560">Oxidoreductase</keyword>
<dbReference type="InterPro" id="IPR017932">
    <property type="entry name" value="GATase_2_dom"/>
</dbReference>
<evidence type="ECO:0000256" key="5">
    <source>
        <dbReference type="ARBA" id="ARBA00004909"/>
    </source>
</evidence>
<comment type="pathway">
    <text evidence="4">Energy metabolism; nitrogen metabolism.</text>
</comment>
<feature type="non-terminal residue" evidence="20">
    <location>
        <position position="1"/>
    </location>
</feature>
<feature type="domain" description="Glutamine amidotransferase type-2" evidence="19">
    <location>
        <begin position="103"/>
        <end position="502"/>
    </location>
</feature>
<dbReference type="InterPro" id="IPR002932">
    <property type="entry name" value="Glu_synthdom"/>
</dbReference>
<comment type="cofactor">
    <cofactor evidence="1">
        <name>FMN</name>
        <dbReference type="ChEBI" id="CHEBI:58210"/>
    </cofactor>
</comment>
<evidence type="ECO:0000256" key="12">
    <source>
        <dbReference type="ARBA" id="ARBA00023002"/>
    </source>
</evidence>
<keyword evidence="7" id="KW-0028">Amino-acid biosynthesis</keyword>
<evidence type="ECO:0000256" key="18">
    <source>
        <dbReference type="ARBA" id="ARBA00039085"/>
    </source>
</evidence>
<dbReference type="Pfam" id="PF04898">
    <property type="entry name" value="Glu_syn_central"/>
    <property type="match status" value="1"/>
</dbReference>
<evidence type="ECO:0000256" key="8">
    <source>
        <dbReference type="ARBA" id="ARBA00022630"/>
    </source>
</evidence>
<dbReference type="Gene3D" id="3.60.20.10">
    <property type="entry name" value="Glutamine Phosphoribosylpyrophosphate, subunit 1, domain 1"/>
    <property type="match status" value="1"/>
</dbReference>
<evidence type="ECO:0000259" key="19">
    <source>
        <dbReference type="PROSITE" id="PS51278"/>
    </source>
</evidence>
<keyword evidence="11" id="KW-0315">Glutamine amidotransferase</keyword>
<dbReference type="GO" id="GO:0019676">
    <property type="term" value="P:ammonia assimilation cycle"/>
    <property type="evidence" value="ECO:0007669"/>
    <property type="project" value="TreeGrafter"/>
</dbReference>
<comment type="similarity">
    <text evidence="6">Belongs to the glutamate synthase family.</text>
</comment>
<evidence type="ECO:0000256" key="16">
    <source>
        <dbReference type="ARBA" id="ARBA00023291"/>
    </source>
</evidence>
<dbReference type="GO" id="GO:0009570">
    <property type="term" value="C:chloroplast stroma"/>
    <property type="evidence" value="ECO:0007669"/>
    <property type="project" value="UniProtKB-SubCell"/>
</dbReference>
<sequence>MASLQSPVVSPIPQLVNATRPNSLNKNLLFVDFVGLYCKSKRTRRRIGLSSSFSRFSIKKNSCPVHAILSVDRQNISPQYPPPPDLKPQVANLEDIISERGACGVGFIANLENKPSHAIVKDALTALGCMEHRGGCGADNDSGDGSGLMTSIPWELFDKWAESEGIGSFDKSHTGVGMVFLPKDDNLVKEAKKAIVNIFEQEGLEVLGWRSVPVNTSVVGFYAKETMPNIQQVFVKVIKEENVDDIERELYICRKLIERAANSANWGNELYFCSLSNQTIVYKGMLRSEVLGMFYSDLQNDIYKSPFAIYHRRYSTNTSPRWPLAQPMRFLGHNGEINTIQGNLNWMQSRETSLKSSVWHGRENEIRPYGNPKASDSANLDSAAELLIRSGRAPEEALMILVPEAYKNHPTLTIKYPEVVDFYDYYKGQMEAWDGPALLLFSDGKTVGACLDRNGLRPARYWRTVDNFVYVASEVGVVPMDESKVTMKGRLGPGMMIAVDLPGGQVYENTEVKKRVALLNPYGKWVKENLRSLKPASFLSATVMDNEVTLNRQQAFGYSSEDVQMVIENMASQGKEPTFCMGDDIPLAILSQKPHMLYDYFKQRFAQVTNPAIDPLREGLVMSLEVNIGKRRNILEVGPENASQVILSSPVLNEGELELLLKDPYLKPQVLPTFFDIRKGVEGSLEKTLIKLCEAADEAVRNGSQLLVLSDRSDELEPTRPAIPILLAVGAVHQHLIQNGLRMSTSIVADTAQCFSTHQFACLIAYGASAICPYLALETCRQWRLNKRTVNLMMNGKMPTVTIEQAQKNFCKAVKSGLLKILSKMGISLLSSYCGAQIFEIYGLGKEIVDLAFCGSVSNIGGATFDELARETLSFWVKAFSQATAKRLENYGFIQFRPGASKLFSRLHFIKTSITGEYHGNNPEMSKLLHKAVRQKSENAFSIYQQHLSNRPVNVLRDLLEFKSDRAPIPVGKVEPATSIVQRFCTGGMSLGAISRETHEAIAIAMNRLGGKSNSGEGGEDPIRWSPLTDVVDGYSPTLPHLKGLQNGDTATSAIKQVASGRFGVTPTFLVNADQLEIKIAQGAKPGEGGQLPGKKVSAYIARLRNSKPGVPLISPPPHHDIYSIEDLAQLIYDLHQVNPKAKVSVKLVAEAGIGTVASGVAKGNADIIQISGHDGGTGASPISSIKHAGGPWELGLTESHQTLIENGLRERVILRVDGGFKSGVDVMMAAVMGADEYGFGSVAMIATGCVMARICHTNNCPVGVASQREELRARFPGIPGDVVNFFLYVAEEIRGMLAQLGYQKLDDIIGHTDLLRPRDISLVKTQHLDLSCIMSSVGLPKLRSTDIRNQDVHTNGPVLDDVVLADPEILDAINNEKVVNKTIKIYNVDRAVCGRIAGVVAKKYGDTGFAGQLNITFTGSAGQSFACFLTPGMNIRLIGEANDYVGKGMAGGELVVTPVENTGFVPEDAAIVGNTCLYGATGGQVFVRGKAGERFAVRNSLAQAVVEGTGDHCCEYMTGGCVVVLGKVGRNVAAGMTGGLAYILDEDDTLMPKVNKEIVKVQRVTASVGQMQLKSLIEAHVEKTGSSKGAAILKEWDTNLPLFWQLVPPSEEDTPEACAAYEANSAGQ</sequence>
<evidence type="ECO:0000256" key="4">
    <source>
        <dbReference type="ARBA" id="ARBA00004802"/>
    </source>
</evidence>
<evidence type="ECO:0000256" key="6">
    <source>
        <dbReference type="ARBA" id="ARBA00009716"/>
    </source>
</evidence>
<keyword evidence="21" id="KW-1185">Reference proteome</keyword>
<comment type="subcellular location">
    <subcellularLocation>
        <location evidence="3">Plastid</location>
        <location evidence="3">Chloroplast stroma</location>
    </subcellularLocation>
</comment>
<evidence type="ECO:0000256" key="15">
    <source>
        <dbReference type="ARBA" id="ARBA00023164"/>
    </source>
</evidence>
<dbReference type="FunFam" id="3.20.20.70:FF:000127">
    <property type="entry name" value="Ferredoxin-dependent glutamate synthase, chloroplastic"/>
    <property type="match status" value="1"/>
</dbReference>
<dbReference type="CDD" id="cd00982">
    <property type="entry name" value="gltB_C"/>
    <property type="match status" value="1"/>
</dbReference>
<dbReference type="Pfam" id="PF00310">
    <property type="entry name" value="GATase_2"/>
    <property type="match status" value="1"/>
</dbReference>
<dbReference type="SUPFAM" id="SSF51395">
    <property type="entry name" value="FMN-linked oxidoreductases"/>
    <property type="match status" value="1"/>
</dbReference>
<keyword evidence="16" id="KW-0003">3Fe-4S</keyword>
<reference evidence="20" key="1">
    <citation type="journal article" date="2021" name="J. Hered.">
        <title>Genome Assembly of Salicaceae Populus deltoides (Eastern Cottonwood) I-69 Based on Nanopore Sequencing and Hi-C Technologies.</title>
        <authorList>
            <person name="Bai S."/>
            <person name="Wu H."/>
            <person name="Zhang J."/>
            <person name="Pan Z."/>
            <person name="Zhao W."/>
            <person name="Li Z."/>
            <person name="Tong C."/>
        </authorList>
    </citation>
    <scope>NUCLEOTIDE SEQUENCE</scope>
    <source>
        <tissue evidence="20">Leaf</tissue>
    </source>
</reference>
<dbReference type="PROSITE" id="PS51278">
    <property type="entry name" value="GATASE_TYPE_2"/>
    <property type="match status" value="1"/>
</dbReference>
<dbReference type="GO" id="GO:0051538">
    <property type="term" value="F:3 iron, 4 sulfur cluster binding"/>
    <property type="evidence" value="ECO:0007669"/>
    <property type="project" value="UniProtKB-KW"/>
</dbReference>
<comment type="caution">
    <text evidence="20">The sequence shown here is derived from an EMBL/GenBank/DDBJ whole genome shotgun (WGS) entry which is preliminary data.</text>
</comment>
<dbReference type="FunFam" id="3.20.20.70:FF:000084">
    <property type="entry name" value="Ferredoxin-dependent glutamate synthase, chloroplastic"/>
    <property type="match status" value="1"/>
</dbReference>
<name>A0A8T2WWR8_POPDE</name>
<dbReference type="FunFam" id="3.60.20.10:FF:000001">
    <property type="entry name" value="Glutamate synthase, large subunit"/>
    <property type="match status" value="1"/>
</dbReference>
<dbReference type="PANTHER" id="PTHR11938">
    <property type="entry name" value="FAD NADPH DEHYDROGENASE/OXIDOREDUCTASE"/>
    <property type="match status" value="1"/>
</dbReference>
<dbReference type="SUPFAM" id="SSF56235">
    <property type="entry name" value="N-terminal nucleophile aminohydrolases (Ntn hydrolases)"/>
    <property type="match status" value="1"/>
</dbReference>
<dbReference type="InterPro" id="IPR013785">
    <property type="entry name" value="Aldolase_TIM"/>
</dbReference>
<keyword evidence="13" id="KW-0408">Iron</keyword>
<evidence type="ECO:0000313" key="20">
    <source>
        <dbReference type="EMBL" id="KAH8485785.1"/>
    </source>
</evidence>
<dbReference type="InterPro" id="IPR006982">
    <property type="entry name" value="Glu_synth_centr_N"/>
</dbReference>
<organism evidence="20 21">
    <name type="scientific">Populus deltoides</name>
    <name type="common">Eastern poplar</name>
    <name type="synonym">Eastern cottonwood</name>
    <dbReference type="NCBI Taxonomy" id="3696"/>
    <lineage>
        <taxon>Eukaryota</taxon>
        <taxon>Viridiplantae</taxon>
        <taxon>Streptophyta</taxon>
        <taxon>Embryophyta</taxon>
        <taxon>Tracheophyta</taxon>
        <taxon>Spermatophyta</taxon>
        <taxon>Magnoliopsida</taxon>
        <taxon>eudicotyledons</taxon>
        <taxon>Gunneridae</taxon>
        <taxon>Pentapetalae</taxon>
        <taxon>rosids</taxon>
        <taxon>fabids</taxon>
        <taxon>Malpighiales</taxon>
        <taxon>Salicaceae</taxon>
        <taxon>Saliceae</taxon>
        <taxon>Populus</taxon>
    </lineage>
</organism>
<dbReference type="InterPro" id="IPR029055">
    <property type="entry name" value="Ntn_hydrolases_N"/>
</dbReference>
<keyword evidence="8" id="KW-0285">Flavoprotein</keyword>
<evidence type="ECO:0000256" key="11">
    <source>
        <dbReference type="ARBA" id="ARBA00022962"/>
    </source>
</evidence>
<evidence type="ECO:0000313" key="21">
    <source>
        <dbReference type="Proteomes" id="UP000807159"/>
    </source>
</evidence>
<evidence type="ECO:0000256" key="7">
    <source>
        <dbReference type="ARBA" id="ARBA00022605"/>
    </source>
</evidence>
<dbReference type="GO" id="GO:0046872">
    <property type="term" value="F:metal ion binding"/>
    <property type="evidence" value="ECO:0007669"/>
    <property type="project" value="UniProtKB-KW"/>
</dbReference>
<dbReference type="NCBIfam" id="NF008730">
    <property type="entry name" value="PRK11750.1"/>
    <property type="match status" value="1"/>
</dbReference>
<evidence type="ECO:0000256" key="13">
    <source>
        <dbReference type="ARBA" id="ARBA00023004"/>
    </source>
</evidence>
<evidence type="ECO:0000256" key="10">
    <source>
        <dbReference type="ARBA" id="ARBA00022723"/>
    </source>
</evidence>
<evidence type="ECO:0000256" key="1">
    <source>
        <dbReference type="ARBA" id="ARBA00001917"/>
    </source>
</evidence>
<dbReference type="InterPro" id="IPR050711">
    <property type="entry name" value="ET-N_metabolism_enzyme"/>
</dbReference>
<evidence type="ECO:0000256" key="9">
    <source>
        <dbReference type="ARBA" id="ARBA00022643"/>
    </source>
</evidence>
<keyword evidence="10" id="KW-0479">Metal-binding</keyword>
<dbReference type="GO" id="GO:0016041">
    <property type="term" value="F:glutamate synthase (ferredoxin) activity"/>
    <property type="evidence" value="ECO:0007669"/>
    <property type="project" value="UniProtKB-EC"/>
</dbReference>
<dbReference type="Pfam" id="PF01645">
    <property type="entry name" value="Glu_synthase"/>
    <property type="match status" value="1"/>
</dbReference>
<dbReference type="EMBL" id="JACEGQ020000016">
    <property type="protein sequence ID" value="KAH8485785.1"/>
    <property type="molecule type" value="Genomic_DNA"/>
</dbReference>
<keyword evidence="9" id="KW-0288">FMN</keyword>
<dbReference type="CDD" id="cd00713">
    <property type="entry name" value="GltS"/>
    <property type="match status" value="1"/>
</dbReference>
<comment type="pathway">
    <text evidence="5">Nitrogen metabolism.</text>
</comment>
<evidence type="ECO:0000256" key="17">
    <source>
        <dbReference type="ARBA" id="ARBA00037928"/>
    </source>
</evidence>
<dbReference type="SUPFAM" id="SSF69336">
    <property type="entry name" value="Alpha subunit of glutamate synthase, C-terminal domain"/>
    <property type="match status" value="1"/>
</dbReference>
<dbReference type="CDD" id="cd02808">
    <property type="entry name" value="GltS_FMN"/>
    <property type="match status" value="1"/>
</dbReference>
<accession>A0A8T2WWR8</accession>
<keyword evidence="15" id="KW-0314">Glutamate biosynthesis</keyword>
<dbReference type="Gene3D" id="2.160.20.60">
    <property type="entry name" value="Glutamate synthase, alpha subunit, C-terminal domain"/>
    <property type="match status" value="1"/>
</dbReference>
<evidence type="ECO:0000256" key="2">
    <source>
        <dbReference type="ARBA" id="ARBA00001927"/>
    </source>
</evidence>
<dbReference type="GO" id="GO:0006537">
    <property type="term" value="P:glutamate biosynthetic process"/>
    <property type="evidence" value="ECO:0007669"/>
    <property type="project" value="UniProtKB-KW"/>
</dbReference>
<evidence type="ECO:0000256" key="3">
    <source>
        <dbReference type="ARBA" id="ARBA00004470"/>
    </source>
</evidence>
<keyword evidence="14" id="KW-0411">Iron-sulfur</keyword>
<dbReference type="Proteomes" id="UP000807159">
    <property type="component" value="Chromosome 16"/>
</dbReference>
<protein>
    <recommendedName>
        <fullName evidence="18">glutamate synthase (ferredoxin)</fullName>
        <ecNumber evidence="18">1.4.7.1</ecNumber>
    </recommendedName>
</protein>
<comment type="pathway">
    <text evidence="17">Amino-acid biosynthesis; L-glutamate biosynthesis via GLT pathway; L-glutamate from 2-oxoglutarate and L-glutamine (ferredoxin route): step 1/1.</text>
</comment>
<comment type="cofactor">
    <cofactor evidence="2">
        <name>[3Fe-4S] cluster</name>
        <dbReference type="ChEBI" id="CHEBI:21137"/>
    </cofactor>
</comment>
<dbReference type="InterPro" id="IPR036485">
    <property type="entry name" value="Glu_synth_asu_C_sf"/>
</dbReference>
<proteinExistence type="inferred from homology"/>